<dbReference type="InterPro" id="IPR022684">
    <property type="entry name" value="Calpain_cysteine_protease"/>
</dbReference>
<feature type="active site" evidence="5 6">
    <location>
        <position position="293"/>
    </location>
</feature>
<evidence type="ECO:0000256" key="2">
    <source>
        <dbReference type="ARBA" id="ARBA00022670"/>
    </source>
</evidence>
<evidence type="ECO:0000256" key="5">
    <source>
        <dbReference type="PIRSR" id="PIRSR622684-1"/>
    </source>
</evidence>
<dbReference type="Pfam" id="PF00648">
    <property type="entry name" value="Peptidase_C2"/>
    <property type="match status" value="1"/>
</dbReference>
<dbReference type="PROSITE" id="PS50203">
    <property type="entry name" value="CALPAIN_CAT"/>
    <property type="match status" value="1"/>
</dbReference>
<evidence type="ECO:0000256" key="3">
    <source>
        <dbReference type="ARBA" id="ARBA00022801"/>
    </source>
</evidence>
<dbReference type="PANTHER" id="PTHR10183:SF379">
    <property type="entry name" value="CALPAIN-5"/>
    <property type="match status" value="1"/>
</dbReference>
<dbReference type="Proteomes" id="UP000789508">
    <property type="component" value="Unassembled WGS sequence"/>
</dbReference>
<dbReference type="InterPro" id="IPR000169">
    <property type="entry name" value="Pept_cys_AS"/>
</dbReference>
<dbReference type="OrthoDB" id="2418695at2759"/>
<feature type="domain" description="Calpain catalytic" evidence="8">
    <location>
        <begin position="88"/>
        <end position="369"/>
    </location>
</feature>
<dbReference type="PROSITE" id="PS00139">
    <property type="entry name" value="THIOL_PROTEASE_CYS"/>
    <property type="match status" value="1"/>
</dbReference>
<gene>
    <name evidence="9" type="ORF">ALEPTO_LOCUS3586</name>
</gene>
<feature type="compositionally biased region" description="Polar residues" evidence="7">
    <location>
        <begin position="507"/>
        <end position="520"/>
    </location>
</feature>
<feature type="active site" evidence="5 6">
    <location>
        <position position="313"/>
    </location>
</feature>
<reference evidence="9" key="1">
    <citation type="submission" date="2021-06" db="EMBL/GenBank/DDBJ databases">
        <authorList>
            <person name="Kallberg Y."/>
            <person name="Tangrot J."/>
            <person name="Rosling A."/>
        </authorList>
    </citation>
    <scope>NUCLEOTIDE SEQUENCE</scope>
    <source>
        <strain evidence="9">FL130A</strain>
    </source>
</reference>
<dbReference type="SUPFAM" id="SSF49758">
    <property type="entry name" value="Calpain large subunit, middle domain (domain III)"/>
    <property type="match status" value="1"/>
</dbReference>
<organism evidence="9 10">
    <name type="scientific">Ambispora leptoticha</name>
    <dbReference type="NCBI Taxonomy" id="144679"/>
    <lineage>
        <taxon>Eukaryota</taxon>
        <taxon>Fungi</taxon>
        <taxon>Fungi incertae sedis</taxon>
        <taxon>Mucoromycota</taxon>
        <taxon>Glomeromycotina</taxon>
        <taxon>Glomeromycetes</taxon>
        <taxon>Archaeosporales</taxon>
        <taxon>Ambisporaceae</taxon>
        <taxon>Ambispora</taxon>
    </lineage>
</organism>
<dbReference type="InterPro" id="IPR036213">
    <property type="entry name" value="Calpain_III_sf"/>
</dbReference>
<dbReference type="GO" id="GO:0006508">
    <property type="term" value="P:proteolysis"/>
    <property type="evidence" value="ECO:0007669"/>
    <property type="project" value="UniProtKB-KW"/>
</dbReference>
<dbReference type="PRINTS" id="PR00704">
    <property type="entry name" value="CALPAIN"/>
</dbReference>
<evidence type="ECO:0000259" key="8">
    <source>
        <dbReference type="PROSITE" id="PS50203"/>
    </source>
</evidence>
<keyword evidence="2 6" id="KW-0645">Protease</keyword>
<evidence type="ECO:0000313" key="10">
    <source>
        <dbReference type="Proteomes" id="UP000789508"/>
    </source>
</evidence>
<dbReference type="EMBL" id="CAJVPS010000682">
    <property type="protein sequence ID" value="CAG8503123.1"/>
    <property type="molecule type" value="Genomic_DNA"/>
</dbReference>
<evidence type="ECO:0000256" key="7">
    <source>
        <dbReference type="SAM" id="MobiDB-lite"/>
    </source>
</evidence>
<feature type="region of interest" description="Disordered" evidence="7">
    <location>
        <begin position="475"/>
        <end position="520"/>
    </location>
</feature>
<dbReference type="SMART" id="SM00230">
    <property type="entry name" value="CysPc"/>
    <property type="match status" value="1"/>
</dbReference>
<keyword evidence="10" id="KW-1185">Reference proteome</keyword>
<dbReference type="GO" id="GO:0004198">
    <property type="term" value="F:calcium-dependent cysteine-type endopeptidase activity"/>
    <property type="evidence" value="ECO:0007669"/>
    <property type="project" value="InterPro"/>
</dbReference>
<keyword evidence="4 6" id="KW-0788">Thiol protease</keyword>
<evidence type="ECO:0000256" key="4">
    <source>
        <dbReference type="ARBA" id="ARBA00022807"/>
    </source>
</evidence>
<comment type="caution">
    <text evidence="9">The sequence shown here is derived from an EMBL/GenBank/DDBJ whole genome shotgun (WGS) entry which is preliminary data.</text>
</comment>
<comment type="similarity">
    <text evidence="1">Belongs to the peptidase C2 family.</text>
</comment>
<dbReference type="InterPro" id="IPR038765">
    <property type="entry name" value="Papain-like_cys_pep_sf"/>
</dbReference>
<evidence type="ECO:0000256" key="6">
    <source>
        <dbReference type="PROSITE-ProRule" id="PRU00239"/>
    </source>
</evidence>
<name>A0A9N8ZPT8_9GLOM</name>
<dbReference type="AlphaFoldDB" id="A0A9N8ZPT8"/>
<dbReference type="PANTHER" id="PTHR10183">
    <property type="entry name" value="CALPAIN"/>
    <property type="match status" value="1"/>
</dbReference>
<dbReference type="CDD" id="cd00044">
    <property type="entry name" value="CysPc"/>
    <property type="match status" value="1"/>
</dbReference>
<accession>A0A9N8ZPT8</accession>
<dbReference type="SUPFAM" id="SSF54001">
    <property type="entry name" value="Cysteine proteinases"/>
    <property type="match status" value="1"/>
</dbReference>
<evidence type="ECO:0000313" key="9">
    <source>
        <dbReference type="EMBL" id="CAG8503123.1"/>
    </source>
</evidence>
<dbReference type="InterPro" id="IPR001300">
    <property type="entry name" value="Peptidase_C2_calpain_cat"/>
</dbReference>
<proteinExistence type="inferred from homology"/>
<feature type="active site" evidence="5 6">
    <location>
        <position position="147"/>
    </location>
</feature>
<protein>
    <submittedName>
        <fullName evidence="9">4000_t:CDS:1</fullName>
    </submittedName>
</protein>
<keyword evidence="3 6" id="KW-0378">Hydrolase</keyword>
<feature type="region of interest" description="Disordered" evidence="7">
    <location>
        <begin position="1"/>
        <end position="44"/>
    </location>
</feature>
<evidence type="ECO:0000256" key="1">
    <source>
        <dbReference type="ARBA" id="ARBA00007623"/>
    </source>
</evidence>
<feature type="compositionally biased region" description="Basic and acidic residues" evidence="7">
    <location>
        <begin position="478"/>
        <end position="501"/>
    </location>
</feature>
<feature type="compositionally biased region" description="Basic and acidic residues" evidence="7">
    <location>
        <begin position="1"/>
        <end position="12"/>
    </location>
</feature>
<sequence>MSSKKEDRKLNKSEQQQQQQQNPKETNQLQTSKAKKKQRRLRQEQQIEKLTSKIPYGISATLNLHKAIEITKEKVKRIAKECRRLNIKFLDREFDVSELDSCLYNQHSENHSAINDSKRVNKLFKEPKFYADGVSPGDVQQGWFGDCWFLSAISTCTNIPGIIETICVERDEQVGDGDWVSTVVDSQLFVKTDIEKNTSDIAVAKCKDPNETWLSLLEKAYAKIHGDYESIEGGFVSEALEDLTGGVASSFETSEILDIDRLWKEDFLNVNKSVLLGCARSGLGTVSGLVDGHAYSILGSAEYQGTRLVKVRNPWGNTEWTGAWSDGSELWTPESMAALNHRFGDDGIFWISYEDFLDYFNLYYRCRIFDSRWNVYSTWINYNVRPKSDGKFILNLSKKADVIIVLQQPDSRYFHKGPAYLYQLAFRVFEKGSSTYLIRSPYTKTFYPWGRNINLEIELEAGTYEIIPRINAIPNPDVKNDKKSDDTTKDETNTDETKTEETQTEEYGNQNSESTATTTQPTIESEFILRVMVSVLKHMKDHFLFLKIKKS</sequence>
<feature type="compositionally biased region" description="Polar residues" evidence="7">
    <location>
        <begin position="22"/>
        <end position="32"/>
    </location>
</feature>
<dbReference type="Gene3D" id="3.90.70.10">
    <property type="entry name" value="Cysteine proteinases"/>
    <property type="match status" value="1"/>
</dbReference>